<feature type="region of interest" description="Disordered" evidence="2">
    <location>
        <begin position="435"/>
        <end position="466"/>
    </location>
</feature>
<gene>
    <name evidence="4" type="ORF">GCM10022222_48130</name>
</gene>
<dbReference type="InterPro" id="IPR003356">
    <property type="entry name" value="DNA_methylase_A-5"/>
</dbReference>
<dbReference type="GO" id="GO:0008168">
    <property type="term" value="F:methyltransferase activity"/>
    <property type="evidence" value="ECO:0007669"/>
    <property type="project" value="UniProtKB-KW"/>
</dbReference>
<evidence type="ECO:0000259" key="3">
    <source>
        <dbReference type="Pfam" id="PF02384"/>
    </source>
</evidence>
<dbReference type="GO" id="GO:0032259">
    <property type="term" value="P:methylation"/>
    <property type="evidence" value="ECO:0007669"/>
    <property type="project" value="UniProtKB-KW"/>
</dbReference>
<dbReference type="InterPro" id="IPR002052">
    <property type="entry name" value="DNA_methylase_N6_adenine_CS"/>
</dbReference>
<dbReference type="Pfam" id="PF02384">
    <property type="entry name" value="N6_Mtase"/>
    <property type="match status" value="1"/>
</dbReference>
<reference evidence="5" key="1">
    <citation type="journal article" date="2019" name="Int. J. Syst. Evol. Microbiol.">
        <title>The Global Catalogue of Microorganisms (GCM) 10K type strain sequencing project: providing services to taxonomists for standard genome sequencing and annotation.</title>
        <authorList>
            <consortium name="The Broad Institute Genomics Platform"/>
            <consortium name="The Broad Institute Genome Sequencing Center for Infectious Disease"/>
            <person name="Wu L."/>
            <person name="Ma J."/>
        </authorList>
    </citation>
    <scope>NUCLEOTIDE SEQUENCE [LARGE SCALE GENOMIC DNA]</scope>
    <source>
        <strain evidence="5">JCM 16898</strain>
    </source>
</reference>
<evidence type="ECO:0000256" key="2">
    <source>
        <dbReference type="SAM" id="MobiDB-lite"/>
    </source>
</evidence>
<keyword evidence="4" id="KW-0489">Methyltransferase</keyword>
<dbReference type="Proteomes" id="UP001500689">
    <property type="component" value="Unassembled WGS sequence"/>
</dbReference>
<dbReference type="PANTHER" id="PTHR42998">
    <property type="entry name" value="TYPE I RESTRICTION ENZYME HINDVIIP M PROTEIN-RELATED"/>
    <property type="match status" value="1"/>
</dbReference>
<dbReference type="InterPro" id="IPR029063">
    <property type="entry name" value="SAM-dependent_MTases_sf"/>
</dbReference>
<dbReference type="CDD" id="cd02440">
    <property type="entry name" value="AdoMet_MTases"/>
    <property type="match status" value="1"/>
</dbReference>
<organism evidence="4 5">
    <name type="scientific">Amycolatopsis ultiminotia</name>
    <dbReference type="NCBI Taxonomy" id="543629"/>
    <lineage>
        <taxon>Bacteria</taxon>
        <taxon>Bacillati</taxon>
        <taxon>Actinomycetota</taxon>
        <taxon>Actinomycetes</taxon>
        <taxon>Pseudonocardiales</taxon>
        <taxon>Pseudonocardiaceae</taxon>
        <taxon>Amycolatopsis</taxon>
    </lineage>
</organism>
<sequence length="591" mass="63874">MVIGYRARMADDAAVSAADIARLAGVRRAAVSNWRRRYDDFPRPVGGTASSPLFALPEIQNWLRRRGRPFELAPIDQAWQRLRALGDDLGLGARVAAAGEYLADRAERPDDRELRTLLGELAERDGPATTFEQLCERYFEAHARRLSPTPSAYADLMARLTDASGSTVLDPACGFGSLLLVSRAARVRGQDVDPDAARIAGIRLRLHGVDTDVHAADALRKDAFAGQEADVVLCDPPFNERGWGHEELVGDARWEYGLPPRGESELAWVQHCLAHVKPGGTVAILMPGAAAGRRSGKRIRANLLRSGALRAVCTLAPGADLWLLVRPEPGQRPPATVLIAEMAGTAQAERLWRDYLGDPEQFGQRIIDLLDEDVDLTPARHRAHRADPGEEFLAKQRILQQVDLELPQLAPAAGEPVQTTVGELVKAGALRIRHAPPRTADGDEPVLTTDDVLTGGPPTGRAAPDDGAVYARAGDVIASVAGAVTVHSGPPVRLGTALSRYRVDPDRLDADFLAGCLRAADFPVHSASTRIDTRRLKVPRHSLDTQRAYGVAFRALADFDRALRQQAEIGRDLVRLGFAALAEGRLKPGGG</sequence>
<accession>A0ABP6WZ82</accession>
<evidence type="ECO:0000313" key="5">
    <source>
        <dbReference type="Proteomes" id="UP001500689"/>
    </source>
</evidence>
<dbReference type="PRINTS" id="PR00507">
    <property type="entry name" value="N12N6MTFRASE"/>
</dbReference>
<dbReference type="PANTHER" id="PTHR42998:SF1">
    <property type="entry name" value="TYPE I RESTRICTION ENZYME HINDI METHYLASE SUBUNIT"/>
    <property type="match status" value="1"/>
</dbReference>
<dbReference type="PROSITE" id="PS00092">
    <property type="entry name" value="N6_MTASE"/>
    <property type="match status" value="1"/>
</dbReference>
<dbReference type="InterPro" id="IPR052916">
    <property type="entry name" value="Type-I_RE_MTase_Subunit"/>
</dbReference>
<comment type="caution">
    <text evidence="4">The sequence shown here is derived from an EMBL/GenBank/DDBJ whole genome shotgun (WGS) entry which is preliminary data.</text>
</comment>
<evidence type="ECO:0000256" key="1">
    <source>
        <dbReference type="ARBA" id="ARBA00022747"/>
    </source>
</evidence>
<keyword evidence="4" id="KW-0808">Transferase</keyword>
<keyword evidence="1" id="KW-0680">Restriction system</keyword>
<feature type="domain" description="DNA methylase adenine-specific" evidence="3">
    <location>
        <begin position="131"/>
        <end position="317"/>
    </location>
</feature>
<protein>
    <submittedName>
        <fullName evidence="4">N-6 DNA methylase</fullName>
    </submittedName>
</protein>
<dbReference type="EMBL" id="BAAAZN010000010">
    <property type="protein sequence ID" value="GAA3558929.1"/>
    <property type="molecule type" value="Genomic_DNA"/>
</dbReference>
<name>A0ABP6WZ82_9PSEU</name>
<dbReference type="SUPFAM" id="SSF53335">
    <property type="entry name" value="S-adenosyl-L-methionine-dependent methyltransferases"/>
    <property type="match status" value="1"/>
</dbReference>
<proteinExistence type="predicted"/>
<evidence type="ECO:0000313" key="4">
    <source>
        <dbReference type="EMBL" id="GAA3558929.1"/>
    </source>
</evidence>
<keyword evidence="5" id="KW-1185">Reference proteome</keyword>
<dbReference type="Gene3D" id="3.40.50.150">
    <property type="entry name" value="Vaccinia Virus protein VP39"/>
    <property type="match status" value="1"/>
</dbReference>